<dbReference type="AlphaFoldDB" id="A0A7J5U0U9"/>
<protein>
    <submittedName>
        <fullName evidence="1">Uncharacterized protein</fullName>
    </submittedName>
</protein>
<organism evidence="1 2">
    <name type="scientific">Rudanella paleaurantiibacter</name>
    <dbReference type="NCBI Taxonomy" id="2614655"/>
    <lineage>
        <taxon>Bacteria</taxon>
        <taxon>Pseudomonadati</taxon>
        <taxon>Bacteroidota</taxon>
        <taxon>Cytophagia</taxon>
        <taxon>Cytophagales</taxon>
        <taxon>Cytophagaceae</taxon>
        <taxon>Rudanella</taxon>
    </lineage>
</organism>
<accession>A0A7J5U0U9</accession>
<gene>
    <name evidence="1" type="ORF">F5984_11020</name>
</gene>
<evidence type="ECO:0000313" key="2">
    <source>
        <dbReference type="Proteomes" id="UP000488299"/>
    </source>
</evidence>
<evidence type="ECO:0000313" key="1">
    <source>
        <dbReference type="EMBL" id="KAB7731320.1"/>
    </source>
</evidence>
<name>A0A7J5U0U9_9BACT</name>
<dbReference type="EMBL" id="WELI01000003">
    <property type="protein sequence ID" value="KAB7731320.1"/>
    <property type="molecule type" value="Genomic_DNA"/>
</dbReference>
<dbReference type="Proteomes" id="UP000488299">
    <property type="component" value="Unassembled WGS sequence"/>
</dbReference>
<reference evidence="1 2" key="1">
    <citation type="submission" date="2019-10" db="EMBL/GenBank/DDBJ databases">
        <title>Rudanella paleaurantiibacter sp. nov., isolated from sludge.</title>
        <authorList>
            <person name="Xu S.Q."/>
        </authorList>
    </citation>
    <scope>NUCLEOTIDE SEQUENCE [LARGE SCALE GENOMIC DNA]</scope>
    <source>
        <strain evidence="1 2">HX-22-17</strain>
    </source>
</reference>
<keyword evidence="2" id="KW-1185">Reference proteome</keyword>
<proteinExistence type="predicted"/>
<sequence length="178" mass="18523">MKRNGLKNKRLTGRVWLNCKSRLLAWGLAGITGLLGASACQKVDDPFVDRVAAPVLVIIENATGDGGGLTGEPVLSQKVSGAVSVGVRILELNKDGILNNKVGIDSIPVAGLALKVTLRNGTALGDVTTDSRGRATLSKTWSELGVAAPRSGSVVLLTWTGSHKGQGFSRLSRVQGIN</sequence>
<comment type="caution">
    <text evidence="1">The sequence shown here is derived from an EMBL/GenBank/DDBJ whole genome shotgun (WGS) entry which is preliminary data.</text>
</comment>